<accession>A0A0D0CS76</accession>
<dbReference type="GO" id="GO:0016846">
    <property type="term" value="F:carbon-sulfur lyase activity"/>
    <property type="evidence" value="ECO:0007669"/>
    <property type="project" value="InterPro"/>
</dbReference>
<feature type="domain" description="CENP-V/GFA" evidence="5">
    <location>
        <begin position="18"/>
        <end position="128"/>
    </location>
</feature>
<dbReference type="HOGENOM" id="CLU_055491_3_6_1"/>
<dbReference type="Pfam" id="PF04828">
    <property type="entry name" value="GFA"/>
    <property type="match status" value="1"/>
</dbReference>
<evidence type="ECO:0000256" key="4">
    <source>
        <dbReference type="ARBA" id="ARBA00023239"/>
    </source>
</evidence>
<evidence type="ECO:0000259" key="5">
    <source>
        <dbReference type="PROSITE" id="PS51891"/>
    </source>
</evidence>
<dbReference type="OrthoDB" id="9985472at2759"/>
<keyword evidence="7" id="KW-1185">Reference proteome</keyword>
<dbReference type="GO" id="GO:0046872">
    <property type="term" value="F:metal ion binding"/>
    <property type="evidence" value="ECO:0007669"/>
    <property type="project" value="UniProtKB-KW"/>
</dbReference>
<comment type="similarity">
    <text evidence="1">Belongs to the Gfa family.</text>
</comment>
<keyword evidence="2" id="KW-0479">Metal-binding</keyword>
<evidence type="ECO:0000256" key="1">
    <source>
        <dbReference type="ARBA" id="ARBA00005495"/>
    </source>
</evidence>
<name>A0A0D0CS76_9AGAR</name>
<evidence type="ECO:0000256" key="2">
    <source>
        <dbReference type="ARBA" id="ARBA00022723"/>
    </source>
</evidence>
<dbReference type="PANTHER" id="PTHR33337">
    <property type="entry name" value="GFA DOMAIN-CONTAINING PROTEIN"/>
    <property type="match status" value="1"/>
</dbReference>
<dbReference type="EMBL" id="KN834768">
    <property type="protein sequence ID" value="KIK62127.1"/>
    <property type="molecule type" value="Genomic_DNA"/>
</dbReference>
<protein>
    <recommendedName>
        <fullName evidence="5">CENP-V/GFA domain-containing protein</fullName>
    </recommendedName>
</protein>
<dbReference type="PANTHER" id="PTHR33337:SF40">
    <property type="entry name" value="CENP-V_GFA DOMAIN-CONTAINING PROTEIN-RELATED"/>
    <property type="match status" value="1"/>
</dbReference>
<dbReference type="PROSITE" id="PS51891">
    <property type="entry name" value="CENP_V_GFA"/>
    <property type="match status" value="1"/>
</dbReference>
<dbReference type="InterPro" id="IPR011057">
    <property type="entry name" value="Mss4-like_sf"/>
</dbReference>
<dbReference type="Gene3D" id="3.90.1590.10">
    <property type="entry name" value="glutathione-dependent formaldehyde- activating enzyme (gfa)"/>
    <property type="match status" value="1"/>
</dbReference>
<dbReference type="SUPFAM" id="SSF51316">
    <property type="entry name" value="Mss4-like"/>
    <property type="match status" value="1"/>
</dbReference>
<dbReference type="Proteomes" id="UP000053593">
    <property type="component" value="Unassembled WGS sequence"/>
</dbReference>
<keyword evidence="3" id="KW-0862">Zinc</keyword>
<dbReference type="AlphaFoldDB" id="A0A0D0CS76"/>
<gene>
    <name evidence="6" type="ORF">GYMLUDRAFT_42123</name>
</gene>
<evidence type="ECO:0000256" key="3">
    <source>
        <dbReference type="ARBA" id="ARBA00022833"/>
    </source>
</evidence>
<evidence type="ECO:0000313" key="7">
    <source>
        <dbReference type="Proteomes" id="UP000053593"/>
    </source>
</evidence>
<evidence type="ECO:0000313" key="6">
    <source>
        <dbReference type="EMBL" id="KIK62127.1"/>
    </source>
</evidence>
<organism evidence="6 7">
    <name type="scientific">Collybiopsis luxurians FD-317 M1</name>
    <dbReference type="NCBI Taxonomy" id="944289"/>
    <lineage>
        <taxon>Eukaryota</taxon>
        <taxon>Fungi</taxon>
        <taxon>Dikarya</taxon>
        <taxon>Basidiomycota</taxon>
        <taxon>Agaricomycotina</taxon>
        <taxon>Agaricomycetes</taxon>
        <taxon>Agaricomycetidae</taxon>
        <taxon>Agaricales</taxon>
        <taxon>Marasmiineae</taxon>
        <taxon>Omphalotaceae</taxon>
        <taxon>Collybiopsis</taxon>
        <taxon>Collybiopsis luxurians</taxon>
    </lineage>
</organism>
<reference evidence="6 7" key="1">
    <citation type="submission" date="2014-04" db="EMBL/GenBank/DDBJ databases">
        <title>Evolutionary Origins and Diversification of the Mycorrhizal Mutualists.</title>
        <authorList>
            <consortium name="DOE Joint Genome Institute"/>
            <consortium name="Mycorrhizal Genomics Consortium"/>
            <person name="Kohler A."/>
            <person name="Kuo A."/>
            <person name="Nagy L.G."/>
            <person name="Floudas D."/>
            <person name="Copeland A."/>
            <person name="Barry K.W."/>
            <person name="Cichocki N."/>
            <person name="Veneault-Fourrey C."/>
            <person name="LaButti K."/>
            <person name="Lindquist E.A."/>
            <person name="Lipzen A."/>
            <person name="Lundell T."/>
            <person name="Morin E."/>
            <person name="Murat C."/>
            <person name="Riley R."/>
            <person name="Ohm R."/>
            <person name="Sun H."/>
            <person name="Tunlid A."/>
            <person name="Henrissat B."/>
            <person name="Grigoriev I.V."/>
            <person name="Hibbett D.S."/>
            <person name="Martin F."/>
        </authorList>
    </citation>
    <scope>NUCLEOTIDE SEQUENCE [LARGE SCALE GENOMIC DNA]</scope>
    <source>
        <strain evidence="6 7">FD-317 M1</strain>
    </source>
</reference>
<sequence>MSTAVSSPTPAAQAEIVRRGTCLCKSIQFEVKGDPVHYTVCYCKNCQKASGSGFMMNVWFQDENYIMKTGEDVLKVFYDTNTNSGRPLARYFCSNCGSNVYLRQSPELPRSDVYIVQGPMIEGSEVWLPRRELNLQSKFGFIGHLETRPKEKKSSL</sequence>
<dbReference type="InterPro" id="IPR006913">
    <property type="entry name" value="CENP-V/GFA"/>
</dbReference>
<keyword evidence="4" id="KW-0456">Lyase</keyword>
<proteinExistence type="inferred from homology"/>